<gene>
    <name evidence="1" type="ORF">BB560_003188</name>
</gene>
<keyword evidence="2" id="KW-1185">Reference proteome</keyword>
<sequence length="389" mass="44835">MDYIQEQNILGLASETMRTLESPLIDGYVTLSKDYNFANSFENKTIHENYSENKRHFSLKECQNRMAFSLSISPTASKNFILNSKKRSLSENIDFYDSSIWNPNSISPSISKTAFDLDGNENGYENGNKNEMKDGNEKGHHMNHNGIKHANPHFSLGPVDLCEDEKHFEFRQTSHENDIDVLNSRFFEHPFLDIKNIDTKDLNSTLGNANRRSKLDFTKIENNTPVKDFYFRHQNRSAPLAFQKTKNPINTNSSNSNKFSLKNFSKLLNNGEYKNQLVVKSNNPNVPSYYLVLNKLSHPALTDMIYEFCKSRCTTINKLRLLSFDLEKKYIAAAALKARNGGICAPDHIISEFEKTRDQLSTTRHVLAQITKDFQFFRKLYDVQMFTKS</sequence>
<protein>
    <submittedName>
        <fullName evidence="1">Uncharacterized protein</fullName>
    </submittedName>
</protein>
<reference evidence="1 2" key="1">
    <citation type="journal article" date="2018" name="MBio">
        <title>Comparative Genomics Reveals the Core Gene Toolbox for the Fungus-Insect Symbiosis.</title>
        <authorList>
            <person name="Wang Y."/>
            <person name="Stata M."/>
            <person name="Wang W."/>
            <person name="Stajich J.E."/>
            <person name="White M.M."/>
            <person name="Moncalvo J.M."/>
        </authorList>
    </citation>
    <scope>NUCLEOTIDE SEQUENCE [LARGE SCALE GENOMIC DNA]</scope>
    <source>
        <strain evidence="1 2">SC-DP-2</strain>
    </source>
</reference>
<dbReference type="EMBL" id="MBFS01000493">
    <property type="protein sequence ID" value="PVV02359.1"/>
    <property type="molecule type" value="Genomic_DNA"/>
</dbReference>
<proteinExistence type="predicted"/>
<evidence type="ECO:0000313" key="2">
    <source>
        <dbReference type="Proteomes" id="UP000245609"/>
    </source>
</evidence>
<name>A0A2T9ZCP0_9FUNG</name>
<dbReference type="OrthoDB" id="5564818at2759"/>
<dbReference type="Proteomes" id="UP000245609">
    <property type="component" value="Unassembled WGS sequence"/>
</dbReference>
<dbReference type="AlphaFoldDB" id="A0A2T9ZCP0"/>
<accession>A0A2T9ZCP0</accession>
<comment type="caution">
    <text evidence="1">The sequence shown here is derived from an EMBL/GenBank/DDBJ whole genome shotgun (WGS) entry which is preliminary data.</text>
</comment>
<evidence type="ECO:0000313" key="1">
    <source>
        <dbReference type="EMBL" id="PVV02359.1"/>
    </source>
</evidence>
<organism evidence="1 2">
    <name type="scientific">Smittium megazygosporum</name>
    <dbReference type="NCBI Taxonomy" id="133381"/>
    <lineage>
        <taxon>Eukaryota</taxon>
        <taxon>Fungi</taxon>
        <taxon>Fungi incertae sedis</taxon>
        <taxon>Zoopagomycota</taxon>
        <taxon>Kickxellomycotina</taxon>
        <taxon>Harpellomycetes</taxon>
        <taxon>Harpellales</taxon>
        <taxon>Legeriomycetaceae</taxon>
        <taxon>Smittium</taxon>
    </lineage>
</organism>